<organism evidence="1 2">
    <name type="scientific">Actinacidiphila cocklensis</name>
    <dbReference type="NCBI Taxonomy" id="887465"/>
    <lineage>
        <taxon>Bacteria</taxon>
        <taxon>Bacillati</taxon>
        <taxon>Actinomycetota</taxon>
        <taxon>Actinomycetes</taxon>
        <taxon>Kitasatosporales</taxon>
        <taxon>Streptomycetaceae</taxon>
        <taxon>Actinacidiphila</taxon>
    </lineage>
</organism>
<gene>
    <name evidence="1" type="ORF">SCOCK_290051</name>
</gene>
<accession>A0A9W4GSG3</accession>
<sequence>MRSADCCGRGEGCDGMNIVDYIPIAQTFWLPFSTVVHDDAHVKSWLRARFVLPGGRLLPPGGPEPLGT</sequence>
<proteinExistence type="predicted"/>
<reference evidence="1" key="1">
    <citation type="submission" date="2021-05" db="EMBL/GenBank/DDBJ databases">
        <authorList>
            <person name="Arsene-Ploetze F."/>
        </authorList>
    </citation>
    <scope>NUCLEOTIDE SEQUENCE</scope>
    <source>
        <strain evidence="1">DSM 42138</strain>
    </source>
</reference>
<comment type="caution">
    <text evidence="1">The sequence shown here is derived from an EMBL/GenBank/DDBJ whole genome shotgun (WGS) entry which is preliminary data.</text>
</comment>
<dbReference type="AlphaFoldDB" id="A0A9W4GSG3"/>
<evidence type="ECO:0000313" key="1">
    <source>
        <dbReference type="EMBL" id="CAG6394715.1"/>
    </source>
</evidence>
<keyword evidence="2" id="KW-1185">Reference proteome</keyword>
<dbReference type="Proteomes" id="UP001152519">
    <property type="component" value="Unassembled WGS sequence"/>
</dbReference>
<evidence type="ECO:0000313" key="2">
    <source>
        <dbReference type="Proteomes" id="UP001152519"/>
    </source>
</evidence>
<name>A0A9W4GSG3_9ACTN</name>
<dbReference type="EMBL" id="CAJSLV010000058">
    <property type="protein sequence ID" value="CAG6394715.1"/>
    <property type="molecule type" value="Genomic_DNA"/>
</dbReference>
<protein>
    <submittedName>
        <fullName evidence="1">Uncharacterized protein</fullName>
    </submittedName>
</protein>